<keyword evidence="3" id="KW-0472">Membrane</keyword>
<dbReference type="PANTHER" id="PTHR22696:SF1">
    <property type="entry name" value="E3 UBIQUITIN-PROTEIN LIGASE RNF26"/>
    <property type="match status" value="1"/>
</dbReference>
<proteinExistence type="predicted"/>
<feature type="transmembrane region" description="Helical" evidence="3">
    <location>
        <begin position="258"/>
        <end position="278"/>
    </location>
</feature>
<protein>
    <recommendedName>
        <fullName evidence="6">Ubiquitin-protein ligase (Asi3)</fullName>
    </recommendedName>
</protein>
<name>A0A9P5VL49_9FUNG</name>
<organism evidence="4 5">
    <name type="scientific">Podila minutissima</name>
    <dbReference type="NCBI Taxonomy" id="64525"/>
    <lineage>
        <taxon>Eukaryota</taxon>
        <taxon>Fungi</taxon>
        <taxon>Fungi incertae sedis</taxon>
        <taxon>Mucoromycota</taxon>
        <taxon>Mortierellomycotina</taxon>
        <taxon>Mortierellomycetes</taxon>
        <taxon>Mortierellales</taxon>
        <taxon>Mortierellaceae</taxon>
        <taxon>Podila</taxon>
    </lineage>
</organism>
<feature type="region of interest" description="Disordered" evidence="2">
    <location>
        <begin position="518"/>
        <end position="541"/>
    </location>
</feature>
<dbReference type="AlphaFoldDB" id="A0A9P5VL49"/>
<keyword evidence="5" id="KW-1185">Reference proteome</keyword>
<dbReference type="PANTHER" id="PTHR22696">
    <property type="entry name" value="E3 UBIQUITIN-PROTEIN LIGASE RNF26"/>
    <property type="match status" value="1"/>
</dbReference>
<comment type="caution">
    <text evidence="4">The sequence shown here is derived from an EMBL/GenBank/DDBJ whole genome shotgun (WGS) entry which is preliminary data.</text>
</comment>
<feature type="region of interest" description="Disordered" evidence="2">
    <location>
        <begin position="549"/>
        <end position="568"/>
    </location>
</feature>
<sequence length="736" mass="82221">MPFVETLESYSRALYLPLRAYVRRPFQFVTESIRDHVPMRSWDLRKALEDSLVGPPSASAPTSVPGSHLSSLEALGLLGSDNLAGSGSTSGPHLKLAYTPSMANFFTSHYFLLMFFVSIVMNRINAIVAPRNPHPLKLSVRFALKIPAFYLLMKSALITGSLFLNHGQPATSILKTSYTESSALWLSFVAMGVSCTVDSFISNLHNNGISEQTTSVLEWAILFHFSPYGQDILLMSFVQMCQLLTLQLMSLSTRGRNYRLLVTTFFGIVDLSHFAYAIYYRSANYPAVQILTRLPEVVVILMICISLVLHALTYLVTGGNVRRQIFDPTELPGVEEEYGSAIFKVGRACMEATRGIGFKNEIDAVVRTSTGSEPPVGFANEIPDLVETPGQRQQMSRRRTRILVIHAFCRSTIRLLIETTLRFYNRVVPARFRRATPSSQGGMTIQEYLQLRTRIEVAMDNARQRLQTRLEEAESQLYMEALARVEEQEEEIYNEFLSQDLDSSDDETDDISYNDKYAESEYDSDQNSDEPGDEDASGVGSSIAHFGMRHQNESEDEDGINEMEEESLEQKISPLRSLQDFFLDTSFMGIFLSSRLQDAPLTRLQYKHQQAIEHGFSDDDIGVDVSLVGRRKRSSRQSASEGSSGVDTRTLMTVLKRYRRSASESGSAPSEPTAFATSPPPLVQPSAPSEDSTIQSRLLCVVCQAEPRGVLLRPCRCLALCNDCREVLASRVSCLT</sequence>
<feature type="compositionally biased region" description="Low complexity" evidence="2">
    <location>
        <begin position="663"/>
        <end position="672"/>
    </location>
</feature>
<keyword evidence="3" id="KW-1133">Transmembrane helix</keyword>
<feature type="compositionally biased region" description="Acidic residues" evidence="2">
    <location>
        <begin position="520"/>
        <end position="536"/>
    </location>
</feature>
<accession>A0A9P5VL49</accession>
<evidence type="ECO:0000313" key="5">
    <source>
        <dbReference type="Proteomes" id="UP000696485"/>
    </source>
</evidence>
<feature type="transmembrane region" description="Helical" evidence="3">
    <location>
        <begin position="142"/>
        <end position="163"/>
    </location>
</feature>
<dbReference type="GO" id="GO:0006511">
    <property type="term" value="P:ubiquitin-dependent protein catabolic process"/>
    <property type="evidence" value="ECO:0007669"/>
    <property type="project" value="TreeGrafter"/>
</dbReference>
<evidence type="ECO:0000256" key="1">
    <source>
        <dbReference type="SAM" id="Coils"/>
    </source>
</evidence>
<feature type="region of interest" description="Disordered" evidence="2">
    <location>
        <begin position="661"/>
        <end position="689"/>
    </location>
</feature>
<feature type="transmembrane region" description="Helical" evidence="3">
    <location>
        <begin position="402"/>
        <end position="424"/>
    </location>
</feature>
<evidence type="ECO:0000256" key="3">
    <source>
        <dbReference type="SAM" id="Phobius"/>
    </source>
</evidence>
<gene>
    <name evidence="4" type="ORF">BG006_006874</name>
</gene>
<evidence type="ECO:0000256" key="2">
    <source>
        <dbReference type="SAM" id="MobiDB-lite"/>
    </source>
</evidence>
<dbReference type="EMBL" id="JAAAUY010000419">
    <property type="protein sequence ID" value="KAF9330134.1"/>
    <property type="molecule type" value="Genomic_DNA"/>
</dbReference>
<feature type="coiled-coil region" evidence="1">
    <location>
        <begin position="445"/>
        <end position="491"/>
    </location>
</feature>
<feature type="transmembrane region" description="Helical" evidence="3">
    <location>
        <begin position="298"/>
        <end position="316"/>
    </location>
</feature>
<feature type="compositionally biased region" description="Acidic residues" evidence="2">
    <location>
        <begin position="554"/>
        <end position="567"/>
    </location>
</feature>
<feature type="transmembrane region" description="Helical" evidence="3">
    <location>
        <begin position="102"/>
        <end position="121"/>
    </location>
</feature>
<evidence type="ECO:0000313" key="4">
    <source>
        <dbReference type="EMBL" id="KAF9330134.1"/>
    </source>
</evidence>
<feature type="transmembrane region" description="Helical" evidence="3">
    <location>
        <begin position="183"/>
        <end position="201"/>
    </location>
</feature>
<dbReference type="Proteomes" id="UP000696485">
    <property type="component" value="Unassembled WGS sequence"/>
</dbReference>
<dbReference type="GO" id="GO:0061630">
    <property type="term" value="F:ubiquitin protein ligase activity"/>
    <property type="evidence" value="ECO:0007669"/>
    <property type="project" value="TreeGrafter"/>
</dbReference>
<dbReference type="GO" id="GO:0016567">
    <property type="term" value="P:protein ubiquitination"/>
    <property type="evidence" value="ECO:0007669"/>
    <property type="project" value="TreeGrafter"/>
</dbReference>
<evidence type="ECO:0008006" key="6">
    <source>
        <dbReference type="Google" id="ProtNLM"/>
    </source>
</evidence>
<keyword evidence="1" id="KW-0175">Coiled coil</keyword>
<keyword evidence="3" id="KW-0812">Transmembrane</keyword>
<reference evidence="4" key="1">
    <citation type="journal article" date="2020" name="Fungal Divers.">
        <title>Resolving the Mortierellaceae phylogeny through synthesis of multi-gene phylogenetics and phylogenomics.</title>
        <authorList>
            <person name="Vandepol N."/>
            <person name="Liber J."/>
            <person name="Desiro A."/>
            <person name="Na H."/>
            <person name="Kennedy M."/>
            <person name="Barry K."/>
            <person name="Grigoriev I.V."/>
            <person name="Miller A.N."/>
            <person name="O'Donnell K."/>
            <person name="Stajich J.E."/>
            <person name="Bonito G."/>
        </authorList>
    </citation>
    <scope>NUCLEOTIDE SEQUENCE</scope>
    <source>
        <strain evidence="4">NVP1</strain>
    </source>
</reference>